<proteinExistence type="predicted"/>
<evidence type="ECO:0000313" key="2">
    <source>
        <dbReference type="Proteomes" id="UP000800097"/>
    </source>
</evidence>
<gene>
    <name evidence="1" type="ORF">EI97DRAFT_456863</name>
</gene>
<dbReference type="OrthoDB" id="5412996at2759"/>
<dbReference type="Proteomes" id="UP000800097">
    <property type="component" value="Unassembled WGS sequence"/>
</dbReference>
<protein>
    <recommendedName>
        <fullName evidence="3">Aminoglycoside phosphotransferase domain-containing protein</fullName>
    </recommendedName>
</protein>
<dbReference type="AlphaFoldDB" id="A0A6A6JPC6"/>
<keyword evidence="2" id="KW-1185">Reference proteome</keyword>
<dbReference type="RefSeq" id="XP_033656010.1">
    <property type="nucleotide sequence ID" value="XM_033800772.1"/>
</dbReference>
<reference evidence="1" key="1">
    <citation type="journal article" date="2020" name="Stud. Mycol.">
        <title>101 Dothideomycetes genomes: a test case for predicting lifestyles and emergence of pathogens.</title>
        <authorList>
            <person name="Haridas S."/>
            <person name="Albert R."/>
            <person name="Binder M."/>
            <person name="Bloem J."/>
            <person name="Labutti K."/>
            <person name="Salamov A."/>
            <person name="Andreopoulos B."/>
            <person name="Baker S."/>
            <person name="Barry K."/>
            <person name="Bills G."/>
            <person name="Bluhm B."/>
            <person name="Cannon C."/>
            <person name="Castanera R."/>
            <person name="Culley D."/>
            <person name="Daum C."/>
            <person name="Ezra D."/>
            <person name="Gonzalez J."/>
            <person name="Henrissat B."/>
            <person name="Kuo A."/>
            <person name="Liang C."/>
            <person name="Lipzen A."/>
            <person name="Lutzoni F."/>
            <person name="Magnuson J."/>
            <person name="Mondo S."/>
            <person name="Nolan M."/>
            <person name="Ohm R."/>
            <person name="Pangilinan J."/>
            <person name="Park H.-J."/>
            <person name="Ramirez L."/>
            <person name="Alfaro M."/>
            <person name="Sun H."/>
            <person name="Tritt A."/>
            <person name="Yoshinaga Y."/>
            <person name="Zwiers L.-H."/>
            <person name="Turgeon B."/>
            <person name="Goodwin S."/>
            <person name="Spatafora J."/>
            <person name="Crous P."/>
            <person name="Grigoriev I."/>
        </authorList>
    </citation>
    <scope>NUCLEOTIDE SEQUENCE</scope>
    <source>
        <strain evidence="1">CBS 379.55</strain>
    </source>
</reference>
<name>A0A6A6JPC6_WESOR</name>
<evidence type="ECO:0000313" key="1">
    <source>
        <dbReference type="EMBL" id="KAF2278471.1"/>
    </source>
</evidence>
<dbReference type="EMBL" id="ML986488">
    <property type="protein sequence ID" value="KAF2278471.1"/>
    <property type="molecule type" value="Genomic_DNA"/>
</dbReference>
<dbReference type="GeneID" id="54553947"/>
<evidence type="ECO:0008006" key="3">
    <source>
        <dbReference type="Google" id="ProtNLM"/>
    </source>
</evidence>
<organism evidence="1 2">
    <name type="scientific">Westerdykella ornata</name>
    <dbReference type="NCBI Taxonomy" id="318751"/>
    <lineage>
        <taxon>Eukaryota</taxon>
        <taxon>Fungi</taxon>
        <taxon>Dikarya</taxon>
        <taxon>Ascomycota</taxon>
        <taxon>Pezizomycotina</taxon>
        <taxon>Dothideomycetes</taxon>
        <taxon>Pleosporomycetidae</taxon>
        <taxon>Pleosporales</taxon>
        <taxon>Sporormiaceae</taxon>
        <taxon>Westerdykella</taxon>
    </lineage>
</organism>
<sequence>MRIHMQYDDVAWERSDEIYETWRKKLNDYDLLREIGLLIAKHRGGVPEELCSPERGAFNLCIRMKFRDGGSAIIRFPCPGKVMFPEDTTIPIPFVLHYGMTDESPGGLGPFIIMEYVNHEYNLASVLKTPGLPGDVRATLDPEISDEKLELAYS</sequence>
<accession>A0A6A6JPC6</accession>